<dbReference type="Proteomes" id="UP000735302">
    <property type="component" value="Unassembled WGS sequence"/>
</dbReference>
<reference evidence="1 2" key="1">
    <citation type="journal article" date="2021" name="Elife">
        <title>Chloroplast acquisition without the gene transfer in kleptoplastic sea slugs, Plakobranchus ocellatus.</title>
        <authorList>
            <person name="Maeda T."/>
            <person name="Takahashi S."/>
            <person name="Yoshida T."/>
            <person name="Shimamura S."/>
            <person name="Takaki Y."/>
            <person name="Nagai Y."/>
            <person name="Toyoda A."/>
            <person name="Suzuki Y."/>
            <person name="Arimoto A."/>
            <person name="Ishii H."/>
            <person name="Satoh N."/>
            <person name="Nishiyama T."/>
            <person name="Hasebe M."/>
            <person name="Maruyama T."/>
            <person name="Minagawa J."/>
            <person name="Obokata J."/>
            <person name="Shigenobu S."/>
        </authorList>
    </citation>
    <scope>NUCLEOTIDE SEQUENCE [LARGE SCALE GENOMIC DNA]</scope>
</reference>
<protein>
    <submittedName>
        <fullName evidence="1">Uncharacterized protein</fullName>
    </submittedName>
</protein>
<evidence type="ECO:0000313" key="1">
    <source>
        <dbReference type="EMBL" id="GFO18703.1"/>
    </source>
</evidence>
<organism evidence="1 2">
    <name type="scientific">Plakobranchus ocellatus</name>
    <dbReference type="NCBI Taxonomy" id="259542"/>
    <lineage>
        <taxon>Eukaryota</taxon>
        <taxon>Metazoa</taxon>
        <taxon>Spiralia</taxon>
        <taxon>Lophotrochozoa</taxon>
        <taxon>Mollusca</taxon>
        <taxon>Gastropoda</taxon>
        <taxon>Heterobranchia</taxon>
        <taxon>Euthyneura</taxon>
        <taxon>Panpulmonata</taxon>
        <taxon>Sacoglossa</taxon>
        <taxon>Placobranchoidea</taxon>
        <taxon>Plakobranchidae</taxon>
        <taxon>Plakobranchus</taxon>
    </lineage>
</organism>
<keyword evidence="2" id="KW-1185">Reference proteome</keyword>
<comment type="caution">
    <text evidence="1">The sequence shown here is derived from an EMBL/GenBank/DDBJ whole genome shotgun (WGS) entry which is preliminary data.</text>
</comment>
<accession>A0AAV4BIT1</accession>
<evidence type="ECO:0000313" key="2">
    <source>
        <dbReference type="Proteomes" id="UP000735302"/>
    </source>
</evidence>
<dbReference type="EMBL" id="BLXT01004974">
    <property type="protein sequence ID" value="GFO18703.1"/>
    <property type="molecule type" value="Genomic_DNA"/>
</dbReference>
<name>A0AAV4BIT1_9GAST</name>
<dbReference type="AlphaFoldDB" id="A0AAV4BIT1"/>
<sequence length="96" mass="10445">MFALLFGMGGGGMVATYQLIPEVERDDLLLLIQSHDLGQLNGELDGQRVIIVPHWASMSCPHFVGLEDLIDHHVLIGHSTAAPDQVRFAFSCGCSQ</sequence>
<gene>
    <name evidence="1" type="ORF">PoB_004520800</name>
</gene>
<proteinExistence type="predicted"/>